<feature type="region of interest" description="Disordered" evidence="2">
    <location>
        <begin position="148"/>
        <end position="173"/>
    </location>
</feature>
<keyword evidence="1" id="KW-0175">Coiled coil</keyword>
<dbReference type="OrthoDB" id="76425at2759"/>
<evidence type="ECO:0000256" key="1">
    <source>
        <dbReference type="SAM" id="Coils"/>
    </source>
</evidence>
<name>A0A024UK79_9STRA</name>
<dbReference type="eggNOG" id="ENOG502QVE9">
    <property type="taxonomic scope" value="Eukaryota"/>
</dbReference>
<dbReference type="PANTHER" id="PTHR37558:SF1">
    <property type="entry name" value="HTH CENPB-TYPE DOMAIN-CONTAINING PROTEIN"/>
    <property type="match status" value="1"/>
</dbReference>
<evidence type="ECO:0000313" key="3">
    <source>
        <dbReference type="EMBL" id="ETW06267.1"/>
    </source>
</evidence>
<protein>
    <recommendedName>
        <fullName evidence="4">Myb-like domain-containing protein</fullName>
    </recommendedName>
</protein>
<accession>A0A024UK79</accession>
<dbReference type="PANTHER" id="PTHR37558">
    <property type="entry name" value="HTH CENPB-TYPE DOMAIN-CONTAINING PROTEIN"/>
    <property type="match status" value="1"/>
</dbReference>
<dbReference type="GeneID" id="20079611"/>
<dbReference type="STRING" id="157072.A0A024UK79"/>
<evidence type="ECO:0000256" key="2">
    <source>
        <dbReference type="SAM" id="MobiDB-lite"/>
    </source>
</evidence>
<dbReference type="AlphaFoldDB" id="A0A024UK79"/>
<organism evidence="3">
    <name type="scientific">Aphanomyces invadans</name>
    <dbReference type="NCBI Taxonomy" id="157072"/>
    <lineage>
        <taxon>Eukaryota</taxon>
        <taxon>Sar</taxon>
        <taxon>Stramenopiles</taxon>
        <taxon>Oomycota</taxon>
        <taxon>Saprolegniomycetes</taxon>
        <taxon>Saprolegniales</taxon>
        <taxon>Verrucalvaceae</taxon>
        <taxon>Aphanomyces</taxon>
    </lineage>
</organism>
<dbReference type="RefSeq" id="XP_008864342.1">
    <property type="nucleotide sequence ID" value="XM_008866120.1"/>
</dbReference>
<proteinExistence type="predicted"/>
<evidence type="ECO:0008006" key="4">
    <source>
        <dbReference type="Google" id="ProtNLM"/>
    </source>
</evidence>
<feature type="coiled-coil region" evidence="1">
    <location>
        <begin position="207"/>
        <end position="241"/>
    </location>
</feature>
<dbReference type="EMBL" id="KI913955">
    <property type="protein sequence ID" value="ETW06267.1"/>
    <property type="molecule type" value="Genomic_DNA"/>
</dbReference>
<feature type="compositionally biased region" description="Polar residues" evidence="2">
    <location>
        <begin position="164"/>
        <end position="173"/>
    </location>
</feature>
<gene>
    <name evidence="3" type="ORF">H310_02561</name>
</gene>
<dbReference type="VEuPathDB" id="FungiDB:H310_02561"/>
<reference evidence="3" key="1">
    <citation type="submission" date="2013-12" db="EMBL/GenBank/DDBJ databases">
        <title>The Genome Sequence of Aphanomyces invadans NJM9701.</title>
        <authorList>
            <consortium name="The Broad Institute Genomics Platform"/>
            <person name="Russ C."/>
            <person name="Tyler B."/>
            <person name="van West P."/>
            <person name="Dieguez-Uribeondo J."/>
            <person name="Young S.K."/>
            <person name="Zeng Q."/>
            <person name="Gargeya S."/>
            <person name="Fitzgerald M."/>
            <person name="Abouelleil A."/>
            <person name="Alvarado L."/>
            <person name="Chapman S.B."/>
            <person name="Gainer-Dewar J."/>
            <person name="Goldberg J."/>
            <person name="Griggs A."/>
            <person name="Gujja S."/>
            <person name="Hansen M."/>
            <person name="Howarth C."/>
            <person name="Imamovic A."/>
            <person name="Ireland A."/>
            <person name="Larimer J."/>
            <person name="McCowan C."/>
            <person name="Murphy C."/>
            <person name="Pearson M."/>
            <person name="Poon T.W."/>
            <person name="Priest M."/>
            <person name="Roberts A."/>
            <person name="Saif S."/>
            <person name="Shea T."/>
            <person name="Sykes S."/>
            <person name="Wortman J."/>
            <person name="Nusbaum C."/>
            <person name="Birren B."/>
        </authorList>
    </citation>
    <scope>NUCLEOTIDE SEQUENCE [LARGE SCALE GENOMIC DNA]</scope>
    <source>
        <strain evidence="3">NJM9701</strain>
    </source>
</reference>
<sequence length="256" mass="29589">MSEQDDANKRKKTAFRYSVSADIDLLKEVVMVAPYDAPYGQTSARWEEICDHMRQLHGDSLTTASCRKRFDDLLSAFKKSTLKALRASGTEEEYVERDQLMQDISDMMDVALLRKKAAKQVQERRESDGHLIREAALMSMKRKAAQNDFDHTQAESPPAKLMDNQKSSRQATVRESTSFVASFTLMMEESNRIKAEEIAMKREEIALEQRKLELEQARYALDKAEREARFAIEKAERETQVEFLRSTIEMMKAMRN</sequence>